<organism evidence="1 2">
    <name type="scientific">Cerina litoralis</name>
    <dbReference type="NCBI Taxonomy" id="2874477"/>
    <lineage>
        <taxon>Bacteria</taxon>
        <taxon>Pseudomonadati</taxon>
        <taxon>Bacteroidota</taxon>
        <taxon>Flavobacteriia</taxon>
        <taxon>Flavobacteriales</taxon>
        <taxon>Flavobacteriaceae</taxon>
        <taxon>Cerina</taxon>
    </lineage>
</organism>
<keyword evidence="2" id="KW-1185">Reference proteome</keyword>
<dbReference type="EMBL" id="JAIRBC010000024">
    <property type="protein sequence ID" value="MCG2462075.1"/>
    <property type="molecule type" value="Genomic_DNA"/>
</dbReference>
<evidence type="ECO:0000313" key="1">
    <source>
        <dbReference type="EMBL" id="MCG2462075.1"/>
    </source>
</evidence>
<sequence>MHHLNFNDLNTESQQRLLENSKNDVAVKYGQDIKRFARENNLDYDELLEVEAMRNLYAYKFTFRV</sequence>
<name>A0AAE3JPG0_9FLAO</name>
<proteinExistence type="predicted"/>
<reference evidence="1" key="1">
    <citation type="submission" date="2023-02" db="EMBL/GenBank/DDBJ databases">
        <title>Genome of Flavobacteriaceae gen. nov. sp. strain F89.</title>
        <authorList>
            <person name="Wang Y."/>
        </authorList>
    </citation>
    <scope>NUCLEOTIDE SEQUENCE</scope>
    <source>
        <strain evidence="1">F89</strain>
    </source>
</reference>
<dbReference type="AlphaFoldDB" id="A0AAE3JPG0"/>
<protein>
    <submittedName>
        <fullName evidence="1">Uncharacterized protein</fullName>
    </submittedName>
</protein>
<comment type="caution">
    <text evidence="1">The sequence shown here is derived from an EMBL/GenBank/DDBJ whole genome shotgun (WGS) entry which is preliminary data.</text>
</comment>
<dbReference type="Proteomes" id="UP001200642">
    <property type="component" value="Unassembled WGS sequence"/>
</dbReference>
<dbReference type="RefSeq" id="WP_317903216.1">
    <property type="nucleotide sequence ID" value="NZ_JAIRBC010000024.1"/>
</dbReference>
<evidence type="ECO:0000313" key="2">
    <source>
        <dbReference type="Proteomes" id="UP001200642"/>
    </source>
</evidence>
<gene>
    <name evidence="1" type="ORF">K8352_15050</name>
</gene>
<accession>A0AAE3JPG0</accession>